<dbReference type="EMBL" id="CP000829">
    <property type="protein sequence ID" value="ACI61083.1"/>
    <property type="molecule type" value="Genomic_DNA"/>
</dbReference>
<reference evidence="2 3" key="1">
    <citation type="journal article" date="2008" name="J. Bacteriol.">
        <title>Genome sequence of a nephritogenic and highly transformable M49 strain of Streptococcus pyogenes.</title>
        <authorList>
            <person name="McShan W.M."/>
            <person name="Ferretti J.J."/>
            <person name="Karasawa T."/>
            <person name="Suvorov A.N."/>
            <person name="Lin S."/>
            <person name="Qin B."/>
            <person name="Jia H."/>
            <person name="Kenton S."/>
            <person name="Najar F."/>
            <person name="Wu H."/>
            <person name="Scott J."/>
            <person name="Roe B.A."/>
            <person name="Savic D.J."/>
        </authorList>
    </citation>
    <scope>NUCLEOTIDE SEQUENCE [LARGE SCALE GENOMIC DNA]</scope>
    <source>
        <strain evidence="2 3">NZ131</strain>
    </source>
</reference>
<sequence length="510" mass="58573">MEEKQFLAGTRFNENANKQFIMLQEDFEAIDYESKLWIDQLKNYISRFKAEQLERLKELKRYYLGDNNIKYRPAKTDKYAADNRIASDFAKYITVFEQGYMVGVPVEYKNENKDLQAAIDLMSVRNNEDYHNVKIKTDLSIYGRAYELLTVEKIDDKKTEVKLYQLPAEQTFVIYDDTYQRNSLMAVHFYDIDYGSGKRKQIIKAYTSDTIYTYEDYNLETKGMRLKDYEGHFFKGVPVNEYANNEERTGAYESVLDNIDAYDLSQSELANFQQDSVNALLVIAGNAYTGADENDYLDDGRLNPNGRLAISIGFKKAQVLILDDNPNPNGVKPQAYFLKKEYDTAGSEAYKNRLVADILRFTFTPDTQDMKFSGVQSGESMKYKLMASDNYREKQERLFKKGLMRRLRLAANIWAIKGNEATTYSLVNDTSIVFTPNLPQNNNEIVTAAQNLYGIVSDQTIFEILNTVTGVDAEAELERLKEEADKKQSLPEPRLVGDASGQEEPTAEKP</sequence>
<dbReference type="Pfam" id="PF05133">
    <property type="entry name" value="SPP1_portal"/>
    <property type="match status" value="1"/>
</dbReference>
<feature type="region of interest" description="Disordered" evidence="1">
    <location>
        <begin position="482"/>
        <end position="510"/>
    </location>
</feature>
<evidence type="ECO:0000256" key="1">
    <source>
        <dbReference type="SAM" id="MobiDB-lite"/>
    </source>
</evidence>
<gene>
    <name evidence="2" type="ordered locus">Spy49_0770</name>
</gene>
<name>A0A0H3BZU6_STRPZ</name>
<dbReference type="InterPro" id="IPR021145">
    <property type="entry name" value="Portal_protein_SPP1_Gp6-like"/>
</dbReference>
<dbReference type="Proteomes" id="UP000001039">
    <property type="component" value="Chromosome"/>
</dbReference>
<dbReference type="AlphaFoldDB" id="A0A0H3BZU6"/>
<dbReference type="NCBIfam" id="TIGR01538">
    <property type="entry name" value="portal_SPP1"/>
    <property type="match status" value="1"/>
</dbReference>
<dbReference type="HOGENOM" id="CLU_034083_1_0_9"/>
<organism evidence="2 3">
    <name type="scientific">Streptococcus pyogenes serotype M49 (strain NZ131)</name>
    <dbReference type="NCBI Taxonomy" id="471876"/>
    <lineage>
        <taxon>Bacteria</taxon>
        <taxon>Bacillati</taxon>
        <taxon>Bacillota</taxon>
        <taxon>Bacilli</taxon>
        <taxon>Lactobacillales</taxon>
        <taxon>Streptococcaceae</taxon>
        <taxon>Streptococcus</taxon>
    </lineage>
</organism>
<proteinExistence type="predicted"/>
<dbReference type="InterPro" id="IPR006428">
    <property type="entry name" value="Portal_SPP1-type"/>
</dbReference>
<accession>A0A0H3BZU6</accession>
<dbReference type="KEGG" id="soz:Spy49_0770"/>
<evidence type="ECO:0000313" key="3">
    <source>
        <dbReference type="Proteomes" id="UP000001039"/>
    </source>
</evidence>
<evidence type="ECO:0000313" key="2">
    <source>
        <dbReference type="EMBL" id="ACI61083.1"/>
    </source>
</evidence>
<protein>
    <submittedName>
        <fullName evidence="2">Hypothetical phage associated protein SpyM3_1434</fullName>
    </submittedName>
</protein>